<keyword evidence="1" id="KW-0812">Transmembrane</keyword>
<comment type="caution">
    <text evidence="2">The sequence shown here is derived from an EMBL/GenBank/DDBJ whole genome shotgun (WGS) entry which is preliminary data.</text>
</comment>
<dbReference type="Proteomes" id="UP000178880">
    <property type="component" value="Unassembled WGS sequence"/>
</dbReference>
<organism evidence="2 3">
    <name type="scientific">Candidatus Liptonbacteria bacterium RIFCSPLOWO2_01_FULL_52_25</name>
    <dbReference type="NCBI Taxonomy" id="1798650"/>
    <lineage>
        <taxon>Bacteria</taxon>
        <taxon>Candidatus Liptoniibacteriota</taxon>
    </lineage>
</organism>
<dbReference type="AlphaFoldDB" id="A0A1G2CCA0"/>
<accession>A0A1G2CCA0</accession>
<feature type="transmembrane region" description="Helical" evidence="1">
    <location>
        <begin position="30"/>
        <end position="53"/>
    </location>
</feature>
<keyword evidence="1" id="KW-1133">Transmembrane helix</keyword>
<evidence type="ECO:0008006" key="4">
    <source>
        <dbReference type="Google" id="ProtNLM"/>
    </source>
</evidence>
<reference evidence="2 3" key="1">
    <citation type="journal article" date="2016" name="Nat. Commun.">
        <title>Thousands of microbial genomes shed light on interconnected biogeochemical processes in an aquifer system.</title>
        <authorList>
            <person name="Anantharaman K."/>
            <person name="Brown C.T."/>
            <person name="Hug L.A."/>
            <person name="Sharon I."/>
            <person name="Castelle C.J."/>
            <person name="Probst A.J."/>
            <person name="Thomas B.C."/>
            <person name="Singh A."/>
            <person name="Wilkins M.J."/>
            <person name="Karaoz U."/>
            <person name="Brodie E.L."/>
            <person name="Williams K.H."/>
            <person name="Hubbard S.S."/>
            <person name="Banfield J.F."/>
        </authorList>
    </citation>
    <scope>NUCLEOTIDE SEQUENCE [LARGE SCALE GENOMIC DNA]</scope>
</reference>
<protein>
    <recommendedName>
        <fullName evidence="4">Type II secretion system protein</fullName>
    </recommendedName>
</protein>
<name>A0A1G2CCA0_9BACT</name>
<proteinExistence type="predicted"/>
<evidence type="ECO:0000313" key="2">
    <source>
        <dbReference type="EMBL" id="OGY98995.1"/>
    </source>
</evidence>
<dbReference type="EMBL" id="MHLA01000025">
    <property type="protein sequence ID" value="OGY98995.1"/>
    <property type="molecule type" value="Genomic_DNA"/>
</dbReference>
<evidence type="ECO:0000256" key="1">
    <source>
        <dbReference type="SAM" id="Phobius"/>
    </source>
</evidence>
<gene>
    <name evidence="2" type="ORF">A2945_04085</name>
</gene>
<evidence type="ECO:0000313" key="3">
    <source>
        <dbReference type="Proteomes" id="UP000178880"/>
    </source>
</evidence>
<keyword evidence="1" id="KW-0472">Membrane</keyword>
<sequence length="208" mass="23100">MVDQENKTIRVNPLLRYRDPRQSASTNGQFLIEAIVAGSVLIMGFTGIMALLARAMHANRIVTNNYIGTYLAAEGIEIVKNILDHNVMMRIGCEDWCVPPIAGDSGWDWDTGINTGGNDTWRVDATGDTPSTVGLLAVGGNPYLYFDAGTNRYGYQSGDRSIFRRTVTITKNPSSNPIEIEVVSRVWWSTGLLQSEAQLVDVFWNWRP</sequence>
<dbReference type="STRING" id="1798650.A2945_04085"/>